<dbReference type="SUPFAM" id="SSF51215">
    <property type="entry name" value="Regulatory protein AraC"/>
    <property type="match status" value="1"/>
</dbReference>
<dbReference type="PRINTS" id="PR00032">
    <property type="entry name" value="HTHARAC"/>
</dbReference>
<dbReference type="Proteomes" id="UP001519344">
    <property type="component" value="Unassembled WGS sequence"/>
</dbReference>
<keyword evidence="3" id="KW-0804">Transcription</keyword>
<dbReference type="PANTHER" id="PTHR43280">
    <property type="entry name" value="ARAC-FAMILY TRANSCRIPTIONAL REGULATOR"/>
    <property type="match status" value="1"/>
</dbReference>
<gene>
    <name evidence="5" type="ORF">J2Z65_002048</name>
</gene>
<evidence type="ECO:0000256" key="2">
    <source>
        <dbReference type="ARBA" id="ARBA00023125"/>
    </source>
</evidence>
<dbReference type="InterPro" id="IPR037923">
    <property type="entry name" value="HTH-like"/>
</dbReference>
<dbReference type="SMART" id="SM00342">
    <property type="entry name" value="HTH_ARAC"/>
    <property type="match status" value="1"/>
</dbReference>
<dbReference type="InterPro" id="IPR020449">
    <property type="entry name" value="Tscrpt_reg_AraC-type_HTH"/>
</dbReference>
<dbReference type="Gene3D" id="2.60.120.10">
    <property type="entry name" value="Jelly Rolls"/>
    <property type="match status" value="1"/>
</dbReference>
<dbReference type="Gene3D" id="1.10.10.60">
    <property type="entry name" value="Homeodomain-like"/>
    <property type="match status" value="2"/>
</dbReference>
<dbReference type="Pfam" id="PF12833">
    <property type="entry name" value="HTH_18"/>
    <property type="match status" value="1"/>
</dbReference>
<evidence type="ECO:0000313" key="5">
    <source>
        <dbReference type="EMBL" id="MBP1962832.1"/>
    </source>
</evidence>
<reference evidence="5 6" key="1">
    <citation type="submission" date="2021-03" db="EMBL/GenBank/DDBJ databases">
        <title>Genomic Encyclopedia of Type Strains, Phase IV (KMG-IV): sequencing the most valuable type-strain genomes for metagenomic binning, comparative biology and taxonomic classification.</title>
        <authorList>
            <person name="Goeker M."/>
        </authorList>
    </citation>
    <scope>NUCLEOTIDE SEQUENCE [LARGE SCALE GENOMIC DNA]</scope>
    <source>
        <strain evidence="5 6">DSM 24950</strain>
    </source>
</reference>
<evidence type="ECO:0000256" key="1">
    <source>
        <dbReference type="ARBA" id="ARBA00023015"/>
    </source>
</evidence>
<keyword evidence="6" id="KW-1185">Reference proteome</keyword>
<keyword evidence="1" id="KW-0805">Transcription regulation</keyword>
<proteinExistence type="predicted"/>
<dbReference type="SUPFAM" id="SSF46689">
    <property type="entry name" value="Homeodomain-like"/>
    <property type="match status" value="2"/>
</dbReference>
<accession>A0ABS4HW26</accession>
<evidence type="ECO:0000259" key="4">
    <source>
        <dbReference type="PROSITE" id="PS01124"/>
    </source>
</evidence>
<feature type="domain" description="HTH araC/xylS-type" evidence="4">
    <location>
        <begin position="190"/>
        <end position="288"/>
    </location>
</feature>
<dbReference type="InterPro" id="IPR014710">
    <property type="entry name" value="RmlC-like_jellyroll"/>
</dbReference>
<dbReference type="EMBL" id="JAGGKV010000004">
    <property type="protein sequence ID" value="MBP1962832.1"/>
    <property type="molecule type" value="Genomic_DNA"/>
</dbReference>
<sequence>MNLEQISPFIRVAMDSIIETPWTITERVIWDYELLFLMEGNLEVTVEGQTYEGSPGDVFFFKPNERHTICSKGSQTIRQPHIHFDINMQPDSQEVTVSFKSRDQMSEKEQGWFRDDLLSSHPYVIPHHFRPRDPARFEQLLFDVITEYETKPPYYEFRVKSGMLDLLAHLLREQYYGSRTNKDGQFEFLSEIRTYIDIRVNQPVTLEELTNKFHVSKFHLIHLFKNMFQMTPIQYHQHIRMERAKNMIQFSNTPISQIADQLGFTNIHTFSRAFKTVLGQSPSQFRSKS</sequence>
<dbReference type="InterPro" id="IPR009057">
    <property type="entry name" value="Homeodomain-like_sf"/>
</dbReference>
<dbReference type="InterPro" id="IPR013096">
    <property type="entry name" value="Cupin_2"/>
</dbReference>
<dbReference type="InterPro" id="IPR018062">
    <property type="entry name" value="HTH_AraC-typ_CS"/>
</dbReference>
<evidence type="ECO:0000313" key="6">
    <source>
        <dbReference type="Proteomes" id="UP001519344"/>
    </source>
</evidence>
<dbReference type="InterPro" id="IPR018060">
    <property type="entry name" value="HTH_AraC"/>
</dbReference>
<dbReference type="PANTHER" id="PTHR43280:SF2">
    <property type="entry name" value="HTH-TYPE TRANSCRIPTIONAL REGULATOR EXSA"/>
    <property type="match status" value="1"/>
</dbReference>
<keyword evidence="2" id="KW-0238">DNA-binding</keyword>
<protein>
    <submittedName>
        <fullName evidence="5">AraC-like DNA-binding protein</fullName>
    </submittedName>
</protein>
<evidence type="ECO:0000256" key="3">
    <source>
        <dbReference type="ARBA" id="ARBA00023163"/>
    </source>
</evidence>
<comment type="caution">
    <text evidence="5">The sequence shown here is derived from an EMBL/GenBank/DDBJ whole genome shotgun (WGS) entry which is preliminary data.</text>
</comment>
<dbReference type="RefSeq" id="WP_167065042.1">
    <property type="nucleotide sequence ID" value="NZ_JAAOZR010000042.1"/>
</dbReference>
<name>A0ABS4HW26_9BACL</name>
<dbReference type="PROSITE" id="PS01124">
    <property type="entry name" value="HTH_ARAC_FAMILY_2"/>
    <property type="match status" value="1"/>
</dbReference>
<dbReference type="Pfam" id="PF07883">
    <property type="entry name" value="Cupin_2"/>
    <property type="match status" value="1"/>
</dbReference>
<dbReference type="PROSITE" id="PS00041">
    <property type="entry name" value="HTH_ARAC_FAMILY_1"/>
    <property type="match status" value="1"/>
</dbReference>
<organism evidence="5 6">
    <name type="scientific">Paenibacillus aceris</name>
    <dbReference type="NCBI Taxonomy" id="869555"/>
    <lineage>
        <taxon>Bacteria</taxon>
        <taxon>Bacillati</taxon>
        <taxon>Bacillota</taxon>
        <taxon>Bacilli</taxon>
        <taxon>Bacillales</taxon>
        <taxon>Paenibacillaceae</taxon>
        <taxon>Paenibacillus</taxon>
    </lineage>
</organism>